<dbReference type="SUPFAM" id="SSF46561">
    <property type="entry name" value="Ribosomal protein L29 (L29p)"/>
    <property type="match status" value="1"/>
</dbReference>
<dbReference type="Proteomes" id="UP000055047">
    <property type="component" value="Unassembled WGS sequence"/>
</dbReference>
<evidence type="ECO:0000313" key="8">
    <source>
        <dbReference type="Proteomes" id="UP000055047"/>
    </source>
</evidence>
<protein>
    <recommendedName>
        <fullName evidence="4 5">Large ribosomal subunit protein uL29</fullName>
    </recommendedName>
</protein>
<dbReference type="InterPro" id="IPR036049">
    <property type="entry name" value="Ribosomal_uL29_sf"/>
</dbReference>
<keyword evidence="2 5" id="KW-0689">Ribosomal protein</keyword>
<dbReference type="EMBL" id="FLLR01000014">
    <property type="protein sequence ID" value="SBO14146.1"/>
    <property type="molecule type" value="Genomic_DNA"/>
</dbReference>
<evidence type="ECO:0000256" key="3">
    <source>
        <dbReference type="ARBA" id="ARBA00023274"/>
    </source>
</evidence>
<dbReference type="NCBIfam" id="TIGR00012">
    <property type="entry name" value="L29"/>
    <property type="match status" value="1"/>
</dbReference>
<evidence type="ECO:0000313" key="6">
    <source>
        <dbReference type="EMBL" id="CEG21050.1"/>
    </source>
</evidence>
<accession>A0A098EGX4</accession>
<evidence type="ECO:0000313" key="7">
    <source>
        <dbReference type="EMBL" id="SBO14146.1"/>
    </source>
</evidence>
<organism evidence="6 8">
    <name type="scientific">Anaplasma phagocytophilum</name>
    <name type="common">Ehrlichia phagocytophila</name>
    <dbReference type="NCBI Taxonomy" id="948"/>
    <lineage>
        <taxon>Bacteria</taxon>
        <taxon>Pseudomonadati</taxon>
        <taxon>Pseudomonadota</taxon>
        <taxon>Alphaproteobacteria</taxon>
        <taxon>Rickettsiales</taxon>
        <taxon>Anaplasmataceae</taxon>
        <taxon>Anaplasma</taxon>
        <taxon>phagocytophilum group</taxon>
    </lineage>
</organism>
<sequence>MSTVAEMEKKSSKELSERLAALRRDLVEHIFESKSGGVVNAARRSVIKKEIARVLTVLSLRKIRGENV</sequence>
<keyword evidence="3 5" id="KW-0687">Ribonucleoprotein</keyword>
<evidence type="ECO:0000256" key="4">
    <source>
        <dbReference type="ARBA" id="ARBA00035204"/>
    </source>
</evidence>
<dbReference type="GO" id="GO:0005840">
    <property type="term" value="C:ribosome"/>
    <property type="evidence" value="ECO:0007669"/>
    <property type="project" value="UniProtKB-KW"/>
</dbReference>
<reference evidence="7" key="3">
    <citation type="submission" date="2016-03" db="EMBL/GenBank/DDBJ databases">
        <authorList>
            <person name="Loux V."/>
        </authorList>
    </citation>
    <scope>NUCLEOTIDE SEQUENCE</scope>
    <source>
        <strain evidence="7">C1</strain>
    </source>
</reference>
<evidence type="ECO:0000256" key="5">
    <source>
        <dbReference type="HAMAP-Rule" id="MF_00374"/>
    </source>
</evidence>
<reference evidence="9" key="2">
    <citation type="submission" date="2016-03" db="EMBL/GenBank/DDBJ databases">
        <authorList>
            <person name="Loux Valentin"/>
        </authorList>
    </citation>
    <scope>NUCLEOTIDE SEQUENCE [LARGE SCALE GENOMIC DNA]</scope>
    <source>
        <strain evidence="9">C1</strain>
    </source>
</reference>
<dbReference type="InterPro" id="IPR001854">
    <property type="entry name" value="Ribosomal_uL29"/>
</dbReference>
<dbReference type="GO" id="GO:1990904">
    <property type="term" value="C:ribonucleoprotein complex"/>
    <property type="evidence" value="ECO:0007669"/>
    <property type="project" value="UniProtKB-KW"/>
</dbReference>
<dbReference type="GO" id="GO:0003735">
    <property type="term" value="F:structural constituent of ribosome"/>
    <property type="evidence" value="ECO:0007669"/>
    <property type="project" value="InterPro"/>
</dbReference>
<dbReference type="Proteomes" id="UP000078419">
    <property type="component" value="Unassembled WGS sequence"/>
</dbReference>
<comment type="similarity">
    <text evidence="1 5">Belongs to the universal ribosomal protein uL29 family.</text>
</comment>
<gene>
    <name evidence="5 6" type="primary">rpmC</name>
    <name evidence="7" type="ORF">ANAPC1_00490</name>
    <name evidence="6" type="ORF">ANAPHAGO_00280</name>
</gene>
<dbReference type="CDD" id="cd00427">
    <property type="entry name" value="Ribosomal_L29_HIP"/>
    <property type="match status" value="1"/>
</dbReference>
<dbReference type="AlphaFoldDB" id="A0A098EGX4"/>
<dbReference type="EMBL" id="CCXQ01000156">
    <property type="protein sequence ID" value="CEG21050.1"/>
    <property type="molecule type" value="Genomic_DNA"/>
</dbReference>
<dbReference type="GO" id="GO:0006412">
    <property type="term" value="P:translation"/>
    <property type="evidence" value="ECO:0007669"/>
    <property type="project" value="UniProtKB-UniRule"/>
</dbReference>
<dbReference type="Pfam" id="PF00831">
    <property type="entry name" value="Ribosomal_L29"/>
    <property type="match status" value="1"/>
</dbReference>
<proteinExistence type="inferred from homology"/>
<evidence type="ECO:0000256" key="1">
    <source>
        <dbReference type="ARBA" id="ARBA00009254"/>
    </source>
</evidence>
<dbReference type="RefSeq" id="WP_021799356.1">
    <property type="nucleotide sequence ID" value="NZ_CCXQ01000156.1"/>
</dbReference>
<evidence type="ECO:0000313" key="9">
    <source>
        <dbReference type="Proteomes" id="UP000078419"/>
    </source>
</evidence>
<reference evidence="6 8" key="1">
    <citation type="submission" date="2014-09" db="EMBL/GenBank/DDBJ databases">
        <authorList>
            <person name="Loux Valentin"/>
            <person name="Dugat Thibaut"/>
        </authorList>
    </citation>
    <scope>NUCLEOTIDE SEQUENCE [LARGE SCALE GENOMIC DNA]</scope>
    <source>
        <strain evidence="6 8">BOV-10_179</strain>
    </source>
</reference>
<dbReference type="Gene3D" id="1.10.287.310">
    <property type="match status" value="1"/>
</dbReference>
<evidence type="ECO:0000256" key="2">
    <source>
        <dbReference type="ARBA" id="ARBA00022980"/>
    </source>
</evidence>
<name>A0A098EGX4_ANAPH</name>
<dbReference type="HAMAP" id="MF_00374">
    <property type="entry name" value="Ribosomal_uL29"/>
    <property type="match status" value="1"/>
</dbReference>